<reference evidence="1 2" key="1">
    <citation type="submission" date="2014-04" db="EMBL/GenBank/DDBJ databases">
        <title>The Genome Sequence of Thermoanaerobaculum aquaticum MP-01, The First Cultivated Group 23 Acidobacterium.</title>
        <authorList>
            <person name="Stamps B.W."/>
            <person name="Losey N.A."/>
            <person name="Lawson P.A."/>
            <person name="Stevenson B.S."/>
        </authorList>
    </citation>
    <scope>NUCLEOTIDE SEQUENCE [LARGE SCALE GENOMIC DNA]</scope>
    <source>
        <strain evidence="1 2">MP-01</strain>
    </source>
</reference>
<sequence length="95" mass="10645">MKFLMIIVDESKKEELEVLLNRVGVEGYTEIPRVVGVGTTGPRLGSRAFPKTSALIFTVLSESTLETLLSTLREFCRECGEKLKLVSWDVNEVKL</sequence>
<dbReference type="GO" id="GO:0006808">
    <property type="term" value="P:regulation of nitrogen utilization"/>
    <property type="evidence" value="ECO:0007669"/>
    <property type="project" value="InterPro"/>
</dbReference>
<dbReference type="Pfam" id="PF00543">
    <property type="entry name" value="P-II"/>
    <property type="match status" value="1"/>
</dbReference>
<evidence type="ECO:0000313" key="1">
    <source>
        <dbReference type="EMBL" id="KDA54681.1"/>
    </source>
</evidence>
<dbReference type="OrthoDB" id="5517163at2"/>
<proteinExistence type="predicted"/>
<accession>A0A062Y2N0</accession>
<dbReference type="NCBIfam" id="NF045581">
    <property type="entry name" value="PG0541_fam"/>
    <property type="match status" value="1"/>
</dbReference>
<dbReference type="GO" id="GO:0030234">
    <property type="term" value="F:enzyme regulator activity"/>
    <property type="evidence" value="ECO:0007669"/>
    <property type="project" value="InterPro"/>
</dbReference>
<dbReference type="Gene3D" id="3.30.70.120">
    <property type="match status" value="1"/>
</dbReference>
<dbReference type="InterPro" id="IPR011322">
    <property type="entry name" value="N-reg_PII-like_a/b"/>
</dbReference>
<dbReference type="SUPFAM" id="SSF54913">
    <property type="entry name" value="GlnB-like"/>
    <property type="match status" value="1"/>
</dbReference>
<name>A0A062Y2N0_9BACT</name>
<organism evidence="1 2">
    <name type="scientific">Thermoanaerobaculum aquaticum</name>
    <dbReference type="NCBI Taxonomy" id="1312852"/>
    <lineage>
        <taxon>Bacteria</taxon>
        <taxon>Pseudomonadati</taxon>
        <taxon>Acidobacteriota</taxon>
        <taxon>Thermoanaerobaculia</taxon>
        <taxon>Thermoanaerobaculales</taxon>
        <taxon>Thermoanaerobaculaceae</taxon>
        <taxon>Thermoanaerobaculum</taxon>
    </lineage>
</organism>
<dbReference type="InterPro" id="IPR002187">
    <property type="entry name" value="N-reg_PII"/>
</dbReference>
<dbReference type="AlphaFoldDB" id="A0A062Y2N0"/>
<evidence type="ECO:0000313" key="2">
    <source>
        <dbReference type="Proteomes" id="UP000027284"/>
    </source>
</evidence>
<dbReference type="Proteomes" id="UP000027284">
    <property type="component" value="Unassembled WGS sequence"/>
</dbReference>
<dbReference type="RefSeq" id="WP_038046833.1">
    <property type="nucleotide sequence ID" value="NZ_JMFG01000005.1"/>
</dbReference>
<comment type="caution">
    <text evidence="1">The sequence shown here is derived from an EMBL/GenBank/DDBJ whole genome shotgun (WGS) entry which is preliminary data.</text>
</comment>
<gene>
    <name evidence="1" type="ORF">EG19_09650</name>
</gene>
<protein>
    <submittedName>
        <fullName evidence="1">Uncharacterized protein</fullName>
    </submittedName>
</protein>
<dbReference type="EMBL" id="JMFG01000005">
    <property type="protein sequence ID" value="KDA54681.1"/>
    <property type="molecule type" value="Genomic_DNA"/>
</dbReference>
<dbReference type="STRING" id="1312852.EG19_09650"/>
<keyword evidence="2" id="KW-1185">Reference proteome</keyword>
<dbReference type="InterPro" id="IPR015867">
    <property type="entry name" value="N-reg_PII/ATP_PRibTrfase_C"/>
</dbReference>